<evidence type="ECO:0000256" key="2">
    <source>
        <dbReference type="ARBA" id="ARBA00011738"/>
    </source>
</evidence>
<keyword evidence="3 4" id="KW-0964">Secreted</keyword>
<sequence length="190" mass="20761">MDKLAIVLMLISLVVAMPIVHSTIEEPKEVDEWLHKIHFAKEKMTKLHFYFHDTPSGKNPTAMQVAQSSITNKSSALFGLIEMIDDPLTTEPEPTSKLVGRAQGLYGASGLQDLALLMAVNFAFTSGKFNGSTLTILGRNLALHPIREMPIVGGTGVFRLARGFARAKTYSLNATTGDAIVDYNVSVIHY</sequence>
<reference evidence="5 6" key="1">
    <citation type="journal article" date="2024" name="Plant J.">
        <title>Genome sequences and population genomics reveal climatic adaptation and genomic divergence between two closely related sweetgum species.</title>
        <authorList>
            <person name="Xu W.Q."/>
            <person name="Ren C.Q."/>
            <person name="Zhang X.Y."/>
            <person name="Comes H.P."/>
            <person name="Liu X.H."/>
            <person name="Li Y.G."/>
            <person name="Kettle C.J."/>
            <person name="Jalonen R."/>
            <person name="Gaisberger H."/>
            <person name="Ma Y.Z."/>
            <person name="Qiu Y.X."/>
        </authorList>
    </citation>
    <scope>NUCLEOTIDE SEQUENCE [LARGE SCALE GENOMIC DNA]</scope>
    <source>
        <strain evidence="5">Hangzhou</strain>
    </source>
</reference>
<evidence type="ECO:0000256" key="3">
    <source>
        <dbReference type="ARBA" id="ARBA00022525"/>
    </source>
</evidence>
<comment type="subcellular location">
    <subcellularLocation>
        <location evidence="4">Secreted</location>
        <location evidence="4">Extracellular space</location>
        <location evidence="4">Apoplast</location>
    </subcellularLocation>
</comment>
<comment type="subunit">
    <text evidence="2 4">Homodimer.</text>
</comment>
<comment type="similarity">
    <text evidence="1 4">Belongs to the plant dirigent protein family.</text>
</comment>
<gene>
    <name evidence="5" type="ORF">L1049_015879</name>
</gene>
<feature type="chain" id="PRO_5042663722" description="Dirigent protein" evidence="4">
    <location>
        <begin position="17"/>
        <end position="190"/>
    </location>
</feature>
<feature type="signal peptide" evidence="4">
    <location>
        <begin position="1"/>
        <end position="16"/>
    </location>
</feature>
<comment type="function">
    <text evidence="4">Dirigent proteins impart stereoselectivity on the phenoxy radical-coupling reaction, yielding optically active lignans from two molecules of coniferyl alcohol in the biosynthesis of lignans, flavonolignans, and alkaloids and thus plays a central role in plant secondary metabolism.</text>
</comment>
<dbReference type="EMBL" id="JBBPBK010000004">
    <property type="protein sequence ID" value="KAK9287458.1"/>
    <property type="molecule type" value="Genomic_DNA"/>
</dbReference>
<dbReference type="Pfam" id="PF03018">
    <property type="entry name" value="Dirigent"/>
    <property type="match status" value="1"/>
</dbReference>
<dbReference type="AlphaFoldDB" id="A0AAP0S0H2"/>
<comment type="caution">
    <text evidence="5">The sequence shown here is derived from an EMBL/GenBank/DDBJ whole genome shotgun (WGS) entry which is preliminary data.</text>
</comment>
<keyword evidence="4" id="KW-0732">Signal</keyword>
<evidence type="ECO:0000256" key="4">
    <source>
        <dbReference type="RuleBase" id="RU363099"/>
    </source>
</evidence>
<evidence type="ECO:0000313" key="5">
    <source>
        <dbReference type="EMBL" id="KAK9287458.1"/>
    </source>
</evidence>
<dbReference type="Proteomes" id="UP001415857">
    <property type="component" value="Unassembled WGS sequence"/>
</dbReference>
<proteinExistence type="inferred from homology"/>
<dbReference type="InterPro" id="IPR044859">
    <property type="entry name" value="Allene_oxi_cyc_Dirigent"/>
</dbReference>
<dbReference type="PANTHER" id="PTHR21495">
    <property type="entry name" value="NUCLEOPORIN-RELATED"/>
    <property type="match status" value="1"/>
</dbReference>
<evidence type="ECO:0000256" key="1">
    <source>
        <dbReference type="ARBA" id="ARBA00010746"/>
    </source>
</evidence>
<accession>A0AAP0S0H2</accession>
<dbReference type="GO" id="GO:0048046">
    <property type="term" value="C:apoplast"/>
    <property type="evidence" value="ECO:0007669"/>
    <property type="project" value="UniProtKB-SubCell"/>
</dbReference>
<dbReference type="InterPro" id="IPR004265">
    <property type="entry name" value="Dirigent"/>
</dbReference>
<name>A0AAP0S0H2_LIQFO</name>
<keyword evidence="4" id="KW-0052">Apoplast</keyword>
<evidence type="ECO:0000313" key="6">
    <source>
        <dbReference type="Proteomes" id="UP001415857"/>
    </source>
</evidence>
<dbReference type="GO" id="GO:0009699">
    <property type="term" value="P:phenylpropanoid biosynthetic process"/>
    <property type="evidence" value="ECO:0007669"/>
    <property type="project" value="UniProtKB-ARBA"/>
</dbReference>
<dbReference type="Gene3D" id="2.40.480.10">
    <property type="entry name" value="Allene oxide cyclase-like"/>
    <property type="match status" value="1"/>
</dbReference>
<keyword evidence="6" id="KW-1185">Reference proteome</keyword>
<protein>
    <recommendedName>
        <fullName evidence="4">Dirigent protein</fullName>
    </recommendedName>
</protein>
<organism evidence="5 6">
    <name type="scientific">Liquidambar formosana</name>
    <name type="common">Formosan gum</name>
    <dbReference type="NCBI Taxonomy" id="63359"/>
    <lineage>
        <taxon>Eukaryota</taxon>
        <taxon>Viridiplantae</taxon>
        <taxon>Streptophyta</taxon>
        <taxon>Embryophyta</taxon>
        <taxon>Tracheophyta</taxon>
        <taxon>Spermatophyta</taxon>
        <taxon>Magnoliopsida</taxon>
        <taxon>eudicotyledons</taxon>
        <taxon>Gunneridae</taxon>
        <taxon>Pentapetalae</taxon>
        <taxon>Saxifragales</taxon>
        <taxon>Altingiaceae</taxon>
        <taxon>Liquidambar</taxon>
    </lineage>
</organism>